<reference evidence="1" key="1">
    <citation type="submission" date="2022-09" db="EMBL/GenBank/DDBJ databases">
        <title>Fusarium specimens isolated from Avocado Roots.</title>
        <authorList>
            <person name="Stajich J."/>
            <person name="Roper C."/>
            <person name="Heimlech-Rivalta G."/>
        </authorList>
    </citation>
    <scope>NUCLEOTIDE SEQUENCE</scope>
    <source>
        <strain evidence="1">CF00095</strain>
    </source>
</reference>
<keyword evidence="2" id="KW-1185">Reference proteome</keyword>
<organism evidence="1 2">
    <name type="scientific">Fusarium equiseti</name>
    <name type="common">Fusarium scirpi</name>
    <dbReference type="NCBI Taxonomy" id="61235"/>
    <lineage>
        <taxon>Eukaryota</taxon>
        <taxon>Fungi</taxon>
        <taxon>Dikarya</taxon>
        <taxon>Ascomycota</taxon>
        <taxon>Pezizomycotina</taxon>
        <taxon>Sordariomycetes</taxon>
        <taxon>Hypocreomycetidae</taxon>
        <taxon>Hypocreales</taxon>
        <taxon>Nectriaceae</taxon>
        <taxon>Fusarium</taxon>
        <taxon>Fusarium incarnatum-equiseti species complex</taxon>
    </lineage>
</organism>
<sequence>MSQSAVMSLSGQNSPTNDQMIGSAIYYSEPRFLVRFLESISDNTVTYHLGYPFCNGVRDEPRTNQEVMKIILYDNRGVYGKSIVNSLESFYFHCFRPLNGLIKLGLQPRHDTFKLRSKDARRMVQTGFVKFLEHVYRSGDICKEHAVLSTFEWFIELDENVHGRSVSDLHGIEFRSTRPSDLRPPIDHLCEMLNQENIVRLCHHRKDTTDIICEMIEKLCAKGAIIDLYQDRFFRPKFLQRSKNAVEIAMTPHCPVYFLEIFLSNRTHEDDNFTAESPAWKPSGAKVQRGMHYATTDMRWVIQSVYNAFFTMDWSQGGKFDFARDFGAKANLLRSVKYTDSTEIKVLDNLVDTLSSIQSNFDSLRKKKGFRAELERRIWFALCRAVAPLADTGYNAQYEEHSKYSGHRRHRFIVDPSWDPRDQWLEKELDKHIPLRTDRERYLPEHCTSLARVMRDDLKKVWQQVMLDRSGGRAWWEIEDQNEWYITADDVQQALEDRPLEGIAMIGL</sequence>
<name>A0ABQ8R646_FUSEQ</name>
<accession>A0ABQ8R646</accession>
<protein>
    <submittedName>
        <fullName evidence="1">Uncharacterized protein</fullName>
    </submittedName>
</protein>
<proteinExistence type="predicted"/>
<dbReference type="Proteomes" id="UP001152024">
    <property type="component" value="Unassembled WGS sequence"/>
</dbReference>
<evidence type="ECO:0000313" key="1">
    <source>
        <dbReference type="EMBL" id="KAJ4127807.1"/>
    </source>
</evidence>
<dbReference type="EMBL" id="JAOQBH010000012">
    <property type="protein sequence ID" value="KAJ4127807.1"/>
    <property type="molecule type" value="Genomic_DNA"/>
</dbReference>
<gene>
    <name evidence="1" type="ORF">NW768_008082</name>
</gene>
<evidence type="ECO:0000313" key="2">
    <source>
        <dbReference type="Proteomes" id="UP001152024"/>
    </source>
</evidence>
<comment type="caution">
    <text evidence="1">The sequence shown here is derived from an EMBL/GenBank/DDBJ whole genome shotgun (WGS) entry which is preliminary data.</text>
</comment>